<dbReference type="EMBL" id="QTSX02004445">
    <property type="protein sequence ID" value="KAJ9064607.1"/>
    <property type="molecule type" value="Genomic_DNA"/>
</dbReference>
<sequence>MNVYPSTALPSTSKKVSDPITCLALPCSLRSNIAINRTWEVLDLAQFKRDDLELIFSKFLNLPLPKQEAVPSIA</sequence>
<name>A0ACC2SR67_9FUNG</name>
<dbReference type="Proteomes" id="UP001165960">
    <property type="component" value="Unassembled WGS sequence"/>
</dbReference>
<accession>A0ACC2SR67</accession>
<reference evidence="1" key="1">
    <citation type="submission" date="2022-04" db="EMBL/GenBank/DDBJ databases">
        <title>Genome of the entomopathogenic fungus Entomophthora muscae.</title>
        <authorList>
            <person name="Elya C."/>
            <person name="Lovett B.R."/>
            <person name="Lee E."/>
            <person name="Macias A.M."/>
            <person name="Hajek A.E."/>
            <person name="De Bivort B.L."/>
            <person name="Kasson M.T."/>
            <person name="De Fine Licht H.H."/>
            <person name="Stajich J.E."/>
        </authorList>
    </citation>
    <scope>NUCLEOTIDE SEQUENCE</scope>
    <source>
        <strain evidence="1">Berkeley</strain>
    </source>
</reference>
<gene>
    <name evidence="1" type="ORF">DSO57_1028778</name>
</gene>
<proteinExistence type="predicted"/>
<protein>
    <submittedName>
        <fullName evidence="1">Uncharacterized protein</fullName>
    </submittedName>
</protein>
<comment type="caution">
    <text evidence="1">The sequence shown here is derived from an EMBL/GenBank/DDBJ whole genome shotgun (WGS) entry which is preliminary data.</text>
</comment>
<evidence type="ECO:0000313" key="1">
    <source>
        <dbReference type="EMBL" id="KAJ9064607.1"/>
    </source>
</evidence>
<keyword evidence="2" id="KW-1185">Reference proteome</keyword>
<organism evidence="1 2">
    <name type="scientific">Entomophthora muscae</name>
    <dbReference type="NCBI Taxonomy" id="34485"/>
    <lineage>
        <taxon>Eukaryota</taxon>
        <taxon>Fungi</taxon>
        <taxon>Fungi incertae sedis</taxon>
        <taxon>Zoopagomycota</taxon>
        <taxon>Entomophthoromycotina</taxon>
        <taxon>Entomophthoromycetes</taxon>
        <taxon>Entomophthorales</taxon>
        <taxon>Entomophthoraceae</taxon>
        <taxon>Entomophthora</taxon>
    </lineage>
</organism>
<evidence type="ECO:0000313" key="2">
    <source>
        <dbReference type="Proteomes" id="UP001165960"/>
    </source>
</evidence>